<evidence type="ECO:0000256" key="2">
    <source>
        <dbReference type="SAM" id="MobiDB-lite"/>
    </source>
</evidence>
<sequence length="73" mass="8475">MKNTHQINLTKRPAQPSADKQQSVQHGLDDQYQELQSILAQAEALIKQQSAEIKKIKEMKLYSAEYFKEKKKT</sequence>
<proteinExistence type="predicted"/>
<keyword evidence="4" id="KW-1185">Reference proteome</keyword>
<dbReference type="Proteomes" id="UP000072660">
    <property type="component" value="Unassembled WGS sequence"/>
</dbReference>
<evidence type="ECO:0000313" key="3">
    <source>
        <dbReference type="EMBL" id="KXU33969.1"/>
    </source>
</evidence>
<name>A0A139SHD7_9GAMM</name>
<dbReference type="RefSeq" id="WP_068393448.1">
    <property type="nucleotide sequence ID" value="NZ_LSZO01000220.1"/>
</dbReference>
<gene>
    <name evidence="3" type="ORF">AXE65_08075</name>
</gene>
<feature type="region of interest" description="Disordered" evidence="2">
    <location>
        <begin position="1"/>
        <end position="27"/>
    </location>
</feature>
<keyword evidence="1" id="KW-0175">Coiled coil</keyword>
<dbReference type="OrthoDB" id="9775513at2"/>
<evidence type="ECO:0000256" key="1">
    <source>
        <dbReference type="SAM" id="Coils"/>
    </source>
</evidence>
<comment type="caution">
    <text evidence="3">The sequence shown here is derived from an EMBL/GenBank/DDBJ whole genome shotgun (WGS) entry which is preliminary data.</text>
</comment>
<evidence type="ECO:0000313" key="4">
    <source>
        <dbReference type="Proteomes" id="UP000072660"/>
    </source>
</evidence>
<reference evidence="3 4" key="1">
    <citation type="submission" date="2016-02" db="EMBL/GenBank/DDBJ databases">
        <authorList>
            <person name="Wen L."/>
            <person name="He K."/>
            <person name="Yang H."/>
        </authorList>
    </citation>
    <scope>NUCLEOTIDE SEQUENCE [LARGE SCALE GENOMIC DNA]</scope>
    <source>
        <strain evidence="3 4">CV58</strain>
    </source>
</reference>
<dbReference type="AlphaFoldDB" id="A0A139SHD7"/>
<feature type="coiled-coil region" evidence="1">
    <location>
        <begin position="28"/>
        <end position="59"/>
    </location>
</feature>
<protein>
    <submittedName>
        <fullName evidence="3">Uncharacterized protein</fullName>
    </submittedName>
</protein>
<dbReference type="EMBL" id="LSZO01000220">
    <property type="protein sequence ID" value="KXU33969.1"/>
    <property type="molecule type" value="Genomic_DNA"/>
</dbReference>
<accession>A0A139SHD7</accession>
<organism evidence="3 4">
    <name type="scientific">Ventosimonas gracilis</name>
    <dbReference type="NCBI Taxonomy" id="1680762"/>
    <lineage>
        <taxon>Bacteria</taxon>
        <taxon>Pseudomonadati</taxon>
        <taxon>Pseudomonadota</taxon>
        <taxon>Gammaproteobacteria</taxon>
        <taxon>Pseudomonadales</taxon>
        <taxon>Ventosimonadaceae</taxon>
        <taxon>Ventosimonas</taxon>
    </lineage>
</organism>